<dbReference type="GO" id="GO:0004497">
    <property type="term" value="F:monooxygenase activity"/>
    <property type="evidence" value="ECO:0007669"/>
    <property type="project" value="UniProtKB-KW"/>
</dbReference>
<dbReference type="Proteomes" id="UP000012960">
    <property type="component" value="Unplaced"/>
</dbReference>
<accession>A0A804KM07</accession>
<dbReference type="EMBL" id="HG996474">
    <property type="protein sequence ID" value="CAG1836006.1"/>
    <property type="molecule type" value="Genomic_DNA"/>
</dbReference>
<dbReference type="GO" id="GO:0005506">
    <property type="term" value="F:iron ion binding"/>
    <property type="evidence" value="ECO:0007669"/>
    <property type="project" value="InterPro"/>
</dbReference>
<dbReference type="InterPro" id="IPR002401">
    <property type="entry name" value="Cyt_P450_E_grp-I"/>
</dbReference>
<evidence type="ECO:0000256" key="1">
    <source>
        <dbReference type="ARBA" id="ARBA00010617"/>
    </source>
</evidence>
<evidence type="ECO:0000256" key="3">
    <source>
        <dbReference type="ARBA" id="ARBA00023002"/>
    </source>
</evidence>
<keyword evidence="9" id="KW-1185">Reference proteome</keyword>
<dbReference type="InterPro" id="IPR001128">
    <property type="entry name" value="Cyt_P450"/>
</dbReference>
<proteinExistence type="inferred from homology"/>
<dbReference type="SUPFAM" id="SSF48264">
    <property type="entry name" value="Cytochrome P450"/>
    <property type="match status" value="1"/>
</dbReference>
<comment type="similarity">
    <text evidence="1 6">Belongs to the cytochrome P450 family.</text>
</comment>
<evidence type="ECO:0000313" key="9">
    <source>
        <dbReference type="Proteomes" id="UP000012960"/>
    </source>
</evidence>
<evidence type="ECO:0000256" key="6">
    <source>
        <dbReference type="RuleBase" id="RU000461"/>
    </source>
</evidence>
<dbReference type="InterPro" id="IPR036396">
    <property type="entry name" value="Cyt_P450_sf"/>
</dbReference>
<name>A0A804KM07_MUSAM</name>
<evidence type="ECO:0000256" key="2">
    <source>
        <dbReference type="ARBA" id="ARBA00022723"/>
    </source>
</evidence>
<dbReference type="EnsemblPlants" id="Ma09_t21150.1">
    <property type="protein sequence ID" value="Ma09_p21150.1"/>
    <property type="gene ID" value="Ma09_g21150"/>
</dbReference>
<dbReference type="Pfam" id="PF00067">
    <property type="entry name" value="p450"/>
    <property type="match status" value="1"/>
</dbReference>
<dbReference type="PRINTS" id="PR00385">
    <property type="entry name" value="P450"/>
</dbReference>
<protein>
    <submittedName>
        <fullName evidence="7">(wild Malaysian banana) hypothetical protein</fullName>
    </submittedName>
</protein>
<reference evidence="8" key="2">
    <citation type="submission" date="2021-05" db="UniProtKB">
        <authorList>
            <consortium name="EnsemblPlants"/>
        </authorList>
    </citation>
    <scope>IDENTIFICATION</scope>
    <source>
        <strain evidence="8">subsp. malaccensis</strain>
    </source>
</reference>
<dbReference type="InParanoid" id="A0A804KM07"/>
<keyword evidence="4 5" id="KW-0408">Iron</keyword>
<reference evidence="7" key="1">
    <citation type="submission" date="2021-03" db="EMBL/GenBank/DDBJ databases">
        <authorList>
            <consortium name="Genoscope - CEA"/>
            <person name="William W."/>
        </authorList>
    </citation>
    <scope>NUCLEOTIDE SEQUENCE</scope>
    <source>
        <strain evidence="7">Doubled-haploid Pahang</strain>
    </source>
</reference>
<dbReference type="Gramene" id="Ma09_t21150.1">
    <property type="protein sequence ID" value="Ma09_p21150.1"/>
    <property type="gene ID" value="Ma09_g21150"/>
</dbReference>
<comment type="cofactor">
    <cofactor evidence="5">
        <name>heme</name>
        <dbReference type="ChEBI" id="CHEBI:30413"/>
    </cofactor>
</comment>
<dbReference type="Gene3D" id="1.10.630.10">
    <property type="entry name" value="Cytochrome P450"/>
    <property type="match status" value="1"/>
</dbReference>
<dbReference type="GO" id="GO:0020037">
    <property type="term" value="F:heme binding"/>
    <property type="evidence" value="ECO:0007669"/>
    <property type="project" value="InterPro"/>
</dbReference>
<dbReference type="OrthoDB" id="1470350at2759"/>
<evidence type="ECO:0000256" key="4">
    <source>
        <dbReference type="ARBA" id="ARBA00023004"/>
    </source>
</evidence>
<gene>
    <name evidence="7" type="ORF">GSMUA_239750.1</name>
</gene>
<dbReference type="AlphaFoldDB" id="A0A804KM07"/>
<dbReference type="GO" id="GO:0016705">
    <property type="term" value="F:oxidoreductase activity, acting on paired donors, with incorporation or reduction of molecular oxygen"/>
    <property type="evidence" value="ECO:0007669"/>
    <property type="project" value="InterPro"/>
</dbReference>
<dbReference type="PRINTS" id="PR00463">
    <property type="entry name" value="EP450I"/>
</dbReference>
<dbReference type="GO" id="GO:0006629">
    <property type="term" value="P:lipid metabolic process"/>
    <property type="evidence" value="ECO:0007669"/>
    <property type="project" value="UniProtKB-ARBA"/>
</dbReference>
<keyword evidence="5 6" id="KW-0349">Heme</keyword>
<dbReference type="InterPro" id="IPR017972">
    <property type="entry name" value="Cyt_P450_CS"/>
</dbReference>
<sequence>MHSDIYFISVVASRSTSYPLLTCDQEESAMEISSASSLLLLISFLCSAFFLFFKQRSPRGAPANLAALKSYPVVGNLPHLVKNSHRILEWTTDLIPTSPTGTVTVAPFVFTANPANVEHVSKVRFANYPKSEPIILAIRDCLGRGVATTNGEEWRVQRKAASHEFGTRSLRTFIHEKVCHELLARLVPLLTRASRSGEVIDLQDVLERFAFDNTCSLAFDEDTMCLGGEGGEEGKRFFHAFEEASRLCVERAKQPFPLVWRIKKWLHVGSERRLQEAMEIVHGFVDRCMQSRGNRPTGGQDLLSRFTADGANSDEFVHDNLISFVLAGRDTTPAALTWFFWILSSRPDVVAKIREETKRIRTRQPEENGGKLAFTMEELREMNYLHAAISESLRLYPPVPMVPRDCLEEDELPDGHRMRRGWILMYNAYAMGRREAIWGPDCREFMPERWLDEEGVFQPKSSSVFPVFHTGPRTCLGKDMAYIQMKVVAASILERFDMTVVEASGRHQLLMAMRMQGGLSVRLRERISGGM</sequence>
<keyword evidence="2 5" id="KW-0479">Metal-binding</keyword>
<keyword evidence="3 6" id="KW-0560">Oxidoreductase</keyword>
<dbReference type="OMA" id="SHRILEW"/>
<evidence type="ECO:0000313" key="8">
    <source>
        <dbReference type="EnsemblPlants" id="Ma09_p21150.1"/>
    </source>
</evidence>
<evidence type="ECO:0000256" key="5">
    <source>
        <dbReference type="PIRSR" id="PIRSR602401-1"/>
    </source>
</evidence>
<feature type="binding site" description="axial binding residue" evidence="5">
    <location>
        <position position="475"/>
    </location>
    <ligand>
        <name>heme</name>
        <dbReference type="ChEBI" id="CHEBI:30413"/>
    </ligand>
    <ligandPart>
        <name>Fe</name>
        <dbReference type="ChEBI" id="CHEBI:18248"/>
    </ligandPart>
</feature>
<dbReference type="PROSITE" id="PS00086">
    <property type="entry name" value="CYTOCHROME_P450"/>
    <property type="match status" value="1"/>
</dbReference>
<dbReference type="CDD" id="cd11064">
    <property type="entry name" value="CYP86A"/>
    <property type="match status" value="1"/>
</dbReference>
<evidence type="ECO:0000313" key="7">
    <source>
        <dbReference type="EMBL" id="CAG1836006.1"/>
    </source>
</evidence>
<dbReference type="PANTHER" id="PTHR24296">
    <property type="entry name" value="CYTOCHROME P450"/>
    <property type="match status" value="1"/>
</dbReference>
<organism evidence="8 9">
    <name type="scientific">Musa acuminata subsp. malaccensis</name>
    <name type="common">Wild banana</name>
    <name type="synonym">Musa malaccensis</name>
    <dbReference type="NCBI Taxonomy" id="214687"/>
    <lineage>
        <taxon>Eukaryota</taxon>
        <taxon>Viridiplantae</taxon>
        <taxon>Streptophyta</taxon>
        <taxon>Embryophyta</taxon>
        <taxon>Tracheophyta</taxon>
        <taxon>Spermatophyta</taxon>
        <taxon>Magnoliopsida</taxon>
        <taxon>Liliopsida</taxon>
        <taxon>Zingiberales</taxon>
        <taxon>Musaceae</taxon>
        <taxon>Musa</taxon>
    </lineage>
</organism>
<keyword evidence="6" id="KW-0503">Monooxygenase</keyword>